<name>A0ABV3KEC3_9MICC</name>
<comment type="caution">
    <text evidence="3">The sequence shown here is derived from an EMBL/GenBank/DDBJ whole genome shotgun (WGS) entry which is preliminary data.</text>
</comment>
<dbReference type="Proteomes" id="UP001553031">
    <property type="component" value="Unassembled WGS sequence"/>
</dbReference>
<dbReference type="InterPro" id="IPR008927">
    <property type="entry name" value="6-PGluconate_DH-like_C_sf"/>
</dbReference>
<evidence type="ECO:0000259" key="2">
    <source>
        <dbReference type="Pfam" id="PF14833"/>
    </source>
</evidence>
<dbReference type="InterPro" id="IPR029154">
    <property type="entry name" value="HIBADH-like_NADP-bd"/>
</dbReference>
<keyword evidence="4" id="KW-1185">Reference proteome</keyword>
<proteinExistence type="predicted"/>
<accession>A0ABV3KEC3</accession>
<dbReference type="RefSeq" id="WP_244944851.1">
    <property type="nucleotide sequence ID" value="NZ_JBFBLL010000008.1"/>
</dbReference>
<gene>
    <name evidence="3" type="ORF">AB0O96_11225</name>
</gene>
<dbReference type="EMBL" id="JBFBLL010000008">
    <property type="protein sequence ID" value="MEV8158755.1"/>
    <property type="molecule type" value="Genomic_DNA"/>
</dbReference>
<sequence length="134" mass="13816">MAQACNQLICAAEIVALSEASVVAERAGLDLAQLLDLLRCGCAGSVIMEDKAPKLVAHDYGVPAAGRAVHGLIPSGAPGRSRARRLAGPRAYGVAGLRNSGPRAPQARRDPRGSIRTGSVLCDPFRADVKSCAS</sequence>
<feature type="region of interest" description="Disordered" evidence="1">
    <location>
        <begin position="93"/>
        <end position="116"/>
    </location>
</feature>
<dbReference type="InterPro" id="IPR013328">
    <property type="entry name" value="6PGD_dom2"/>
</dbReference>
<dbReference type="Gene3D" id="1.10.1040.10">
    <property type="entry name" value="N-(1-d-carboxylethyl)-l-norvaline Dehydrogenase, domain 2"/>
    <property type="match status" value="1"/>
</dbReference>
<evidence type="ECO:0000256" key="1">
    <source>
        <dbReference type="SAM" id="MobiDB-lite"/>
    </source>
</evidence>
<evidence type="ECO:0000313" key="3">
    <source>
        <dbReference type="EMBL" id="MEV8158755.1"/>
    </source>
</evidence>
<organism evidence="3 4">
    <name type="scientific">Kocuria salsicia</name>
    <dbReference type="NCBI Taxonomy" id="664639"/>
    <lineage>
        <taxon>Bacteria</taxon>
        <taxon>Bacillati</taxon>
        <taxon>Actinomycetota</taxon>
        <taxon>Actinomycetes</taxon>
        <taxon>Micrococcales</taxon>
        <taxon>Micrococcaceae</taxon>
        <taxon>Kocuria</taxon>
    </lineage>
</organism>
<dbReference type="Pfam" id="PF14833">
    <property type="entry name" value="NAD_binding_11"/>
    <property type="match status" value="1"/>
</dbReference>
<feature type="domain" description="3-hydroxyisobutyrate dehydrogenase-like NAD-binding" evidence="2">
    <location>
        <begin position="3"/>
        <end position="58"/>
    </location>
</feature>
<protein>
    <submittedName>
        <fullName evidence="3">NAD-binding protein</fullName>
    </submittedName>
</protein>
<dbReference type="SUPFAM" id="SSF48179">
    <property type="entry name" value="6-phosphogluconate dehydrogenase C-terminal domain-like"/>
    <property type="match status" value="1"/>
</dbReference>
<reference evidence="3 4" key="1">
    <citation type="submission" date="2024-06" db="EMBL/GenBank/DDBJ databases">
        <title>The Natural Products Discovery Center: Release of the First 8490 Sequenced Strains for Exploring Actinobacteria Biosynthetic Diversity.</title>
        <authorList>
            <person name="Kalkreuter E."/>
            <person name="Kautsar S.A."/>
            <person name="Yang D."/>
            <person name="Bader C.D."/>
            <person name="Teijaro C.N."/>
            <person name="Fluegel L."/>
            <person name="Davis C.M."/>
            <person name="Simpson J.R."/>
            <person name="Lauterbach L."/>
            <person name="Steele A.D."/>
            <person name="Gui C."/>
            <person name="Meng S."/>
            <person name="Li G."/>
            <person name="Viehrig K."/>
            <person name="Ye F."/>
            <person name="Su P."/>
            <person name="Kiefer A.F."/>
            <person name="Nichols A."/>
            <person name="Cepeda A.J."/>
            <person name="Yan W."/>
            <person name="Fan B."/>
            <person name="Jiang Y."/>
            <person name="Adhikari A."/>
            <person name="Zheng C.-J."/>
            <person name="Schuster L."/>
            <person name="Cowan T.M."/>
            <person name="Smanski M.J."/>
            <person name="Chevrette M.G."/>
            <person name="De Carvalho L.P.S."/>
            <person name="Shen B."/>
        </authorList>
    </citation>
    <scope>NUCLEOTIDE SEQUENCE [LARGE SCALE GENOMIC DNA]</scope>
    <source>
        <strain evidence="3 4">NPDC079179</strain>
    </source>
</reference>
<evidence type="ECO:0000313" key="4">
    <source>
        <dbReference type="Proteomes" id="UP001553031"/>
    </source>
</evidence>